<feature type="transmembrane region" description="Helical" evidence="4">
    <location>
        <begin position="379"/>
        <end position="397"/>
    </location>
</feature>
<keyword evidence="2 4" id="KW-1133">Transmembrane helix</keyword>
<protein>
    <submittedName>
        <fullName evidence="6">MFS transporter</fullName>
    </submittedName>
</protein>
<organism evidence="6 7">
    <name type="scientific">Salinisphaera japonica YTM-1</name>
    <dbReference type="NCBI Taxonomy" id="1209778"/>
    <lineage>
        <taxon>Bacteria</taxon>
        <taxon>Pseudomonadati</taxon>
        <taxon>Pseudomonadota</taxon>
        <taxon>Gammaproteobacteria</taxon>
        <taxon>Salinisphaerales</taxon>
        <taxon>Salinisphaeraceae</taxon>
        <taxon>Salinisphaera</taxon>
    </lineage>
</organism>
<feature type="domain" description="Major facilitator superfamily (MFS) profile" evidence="5">
    <location>
        <begin position="1"/>
        <end position="400"/>
    </location>
</feature>
<dbReference type="GO" id="GO:0022857">
    <property type="term" value="F:transmembrane transporter activity"/>
    <property type="evidence" value="ECO:0007669"/>
    <property type="project" value="InterPro"/>
</dbReference>
<feature type="transmembrane region" description="Helical" evidence="4">
    <location>
        <begin position="142"/>
        <end position="162"/>
    </location>
</feature>
<proteinExistence type="predicted"/>
<dbReference type="Gene3D" id="1.20.1250.20">
    <property type="entry name" value="MFS general substrate transporter like domains"/>
    <property type="match status" value="2"/>
</dbReference>
<dbReference type="Proteomes" id="UP000285310">
    <property type="component" value="Unassembled WGS sequence"/>
</dbReference>
<evidence type="ECO:0000259" key="5">
    <source>
        <dbReference type="PROSITE" id="PS50850"/>
    </source>
</evidence>
<dbReference type="InterPro" id="IPR036259">
    <property type="entry name" value="MFS_trans_sf"/>
</dbReference>
<feature type="transmembrane region" description="Helical" evidence="4">
    <location>
        <begin position="45"/>
        <end position="65"/>
    </location>
</feature>
<dbReference type="EMBL" id="AYKG01000028">
    <property type="protein sequence ID" value="ROO27314.1"/>
    <property type="molecule type" value="Genomic_DNA"/>
</dbReference>
<comment type="caution">
    <text evidence="6">The sequence shown here is derived from an EMBL/GenBank/DDBJ whole genome shotgun (WGS) entry which is preliminary data.</text>
</comment>
<feature type="transmembrane region" description="Helical" evidence="4">
    <location>
        <begin position="298"/>
        <end position="319"/>
    </location>
</feature>
<sequence length="412" mass="42930">MIQAFTRLPRDTRLLLSARAARSIGQGALIVAFALYLAALGWSPVAIGGLFTAGLLLDALLVMVSGPASDRFGRKRFLIIFECAQSGAAVIALATAQPAWLIVATLVGGFGRGVNGSSGPFSPVELAWLSQALPRQARGPVYSLNMAIGFTGMGLGALLAGLPSWLGDTLPGALAYRPLFVFTLAGSLICIALLLAANDRPDPAPAHAARPGDTRQRDENWLLVKLFGINTLNGVGIGLVGPLMAYWFAARFDRGPADIGVVMAIGYFVTAGASVAAARLVDRIGTVAAVVWMRGASLLMLLALPLMPSFALAAALHIVRSALNRGTAGARQALTVSLVRGHRRGTAASTSSLAIQLPRAAGPVIAGVFFGAGYLAAPFYVAAGFFAGYIVLFRWVFAAHDPSRPGPDKRDT</sequence>
<dbReference type="PROSITE" id="PS50850">
    <property type="entry name" value="MFS"/>
    <property type="match status" value="1"/>
</dbReference>
<dbReference type="AlphaFoldDB" id="A0A423PNW7"/>
<dbReference type="Pfam" id="PF07690">
    <property type="entry name" value="MFS_1"/>
    <property type="match status" value="2"/>
</dbReference>
<evidence type="ECO:0000256" key="2">
    <source>
        <dbReference type="ARBA" id="ARBA00022989"/>
    </source>
</evidence>
<dbReference type="PANTHER" id="PTHR23520">
    <property type="entry name" value="TRANSPORTER, PUTATIVE (AFU_ORTHOLOGUE AFUA_3G04000)-RELATED"/>
    <property type="match status" value="1"/>
</dbReference>
<keyword evidence="7" id="KW-1185">Reference proteome</keyword>
<evidence type="ECO:0000256" key="4">
    <source>
        <dbReference type="SAM" id="Phobius"/>
    </source>
</evidence>
<gene>
    <name evidence="6" type="ORF">SAJA_09665</name>
</gene>
<feature type="transmembrane region" description="Helical" evidence="4">
    <location>
        <begin position="259"/>
        <end position="278"/>
    </location>
</feature>
<feature type="transmembrane region" description="Helical" evidence="4">
    <location>
        <begin position="227"/>
        <end position="247"/>
    </location>
</feature>
<feature type="transmembrane region" description="Helical" evidence="4">
    <location>
        <begin position="20"/>
        <end position="39"/>
    </location>
</feature>
<reference evidence="6 7" key="1">
    <citation type="submission" date="2013-10" db="EMBL/GenBank/DDBJ databases">
        <title>Salinisphaera japonica YTM-1 Genome Sequencing.</title>
        <authorList>
            <person name="Lai Q."/>
            <person name="Li C."/>
            <person name="Shao Z."/>
        </authorList>
    </citation>
    <scope>NUCLEOTIDE SEQUENCE [LARGE SCALE GENOMIC DNA]</scope>
    <source>
        <strain evidence="6 7">YTM-1</strain>
    </source>
</reference>
<dbReference type="InterPro" id="IPR011701">
    <property type="entry name" value="MFS"/>
</dbReference>
<name>A0A423PNW7_9GAMM</name>
<evidence type="ECO:0000313" key="6">
    <source>
        <dbReference type="EMBL" id="ROO27314.1"/>
    </source>
</evidence>
<dbReference type="InterPro" id="IPR020846">
    <property type="entry name" value="MFS_dom"/>
</dbReference>
<accession>A0A423PNW7</accession>
<dbReference type="PANTHER" id="PTHR23520:SF5">
    <property type="entry name" value="TRANSPORTER, PUTATIVE (AFU_ORTHOLOGUE AFUA_3G04000)-RELATED"/>
    <property type="match status" value="1"/>
</dbReference>
<dbReference type="OrthoDB" id="7066727at2"/>
<feature type="transmembrane region" description="Helical" evidence="4">
    <location>
        <begin position="174"/>
        <end position="197"/>
    </location>
</feature>
<dbReference type="InParanoid" id="A0A423PNW7"/>
<evidence type="ECO:0000256" key="1">
    <source>
        <dbReference type="ARBA" id="ARBA00022692"/>
    </source>
</evidence>
<keyword evidence="1 4" id="KW-0812">Transmembrane</keyword>
<dbReference type="SUPFAM" id="SSF103473">
    <property type="entry name" value="MFS general substrate transporter"/>
    <property type="match status" value="1"/>
</dbReference>
<keyword evidence="3 4" id="KW-0472">Membrane</keyword>
<evidence type="ECO:0000313" key="7">
    <source>
        <dbReference type="Proteomes" id="UP000285310"/>
    </source>
</evidence>
<evidence type="ECO:0000256" key="3">
    <source>
        <dbReference type="ARBA" id="ARBA00023136"/>
    </source>
</evidence>
<dbReference type="RefSeq" id="WP_123658429.1">
    <property type="nucleotide sequence ID" value="NZ_AYKG01000028.1"/>
</dbReference>